<evidence type="ECO:0000256" key="5">
    <source>
        <dbReference type="SAM" id="Phobius"/>
    </source>
</evidence>
<organism evidence="6 7">
    <name type="scientific">Orchesella dallaii</name>
    <dbReference type="NCBI Taxonomy" id="48710"/>
    <lineage>
        <taxon>Eukaryota</taxon>
        <taxon>Metazoa</taxon>
        <taxon>Ecdysozoa</taxon>
        <taxon>Arthropoda</taxon>
        <taxon>Hexapoda</taxon>
        <taxon>Collembola</taxon>
        <taxon>Entomobryomorpha</taxon>
        <taxon>Entomobryoidea</taxon>
        <taxon>Orchesellidae</taxon>
        <taxon>Orchesellinae</taxon>
        <taxon>Orchesella</taxon>
    </lineage>
</organism>
<protein>
    <recommendedName>
        <fullName evidence="8">Cytochrome c oxidase assembly protein COX20, mitochondrial</fullName>
    </recommendedName>
</protein>
<evidence type="ECO:0000313" key="7">
    <source>
        <dbReference type="Proteomes" id="UP001642540"/>
    </source>
</evidence>
<reference evidence="6 7" key="1">
    <citation type="submission" date="2024-08" db="EMBL/GenBank/DDBJ databases">
        <authorList>
            <person name="Cucini C."/>
            <person name="Frati F."/>
        </authorList>
    </citation>
    <scope>NUCLEOTIDE SEQUENCE [LARGE SCALE GENOMIC DNA]</scope>
</reference>
<accession>A0ABP1S3T9</accession>
<proteinExistence type="predicted"/>
<evidence type="ECO:0000313" key="6">
    <source>
        <dbReference type="EMBL" id="CAL8143184.1"/>
    </source>
</evidence>
<evidence type="ECO:0008006" key="8">
    <source>
        <dbReference type="Google" id="ProtNLM"/>
    </source>
</evidence>
<name>A0ABP1S3T9_9HEXA</name>
<feature type="transmembrane region" description="Helical" evidence="5">
    <location>
        <begin position="82"/>
        <end position="102"/>
    </location>
</feature>
<dbReference type="EMBL" id="CAXLJM020000151">
    <property type="protein sequence ID" value="CAL8143184.1"/>
    <property type="molecule type" value="Genomic_DNA"/>
</dbReference>
<keyword evidence="4 5" id="KW-0472">Membrane</keyword>
<dbReference type="Pfam" id="PF14880">
    <property type="entry name" value="COX14"/>
    <property type="match status" value="1"/>
</dbReference>
<gene>
    <name evidence="6" type="ORF">ODALV1_LOCUS29330</name>
</gene>
<evidence type="ECO:0000256" key="3">
    <source>
        <dbReference type="ARBA" id="ARBA00022989"/>
    </source>
</evidence>
<comment type="subcellular location">
    <subcellularLocation>
        <location evidence="1">Membrane</location>
        <topology evidence="1">Single-pass membrane protein</topology>
    </subcellularLocation>
</comment>
<dbReference type="InterPro" id="IPR029208">
    <property type="entry name" value="COX14"/>
</dbReference>
<keyword evidence="2 5" id="KW-0812">Transmembrane</keyword>
<keyword evidence="3 5" id="KW-1133">Transmembrane helix</keyword>
<evidence type="ECO:0000256" key="4">
    <source>
        <dbReference type="ARBA" id="ARBA00023136"/>
    </source>
</evidence>
<evidence type="ECO:0000256" key="2">
    <source>
        <dbReference type="ARBA" id="ARBA00022692"/>
    </source>
</evidence>
<dbReference type="Proteomes" id="UP001642540">
    <property type="component" value="Unassembled WGS sequence"/>
</dbReference>
<keyword evidence="7" id="KW-1185">Reference proteome</keyword>
<sequence>MCMWIALNQSSQAKHKNRQHKKKQASESLVVTDRGGQVFDEEKSFRNQRGVLKFADKGPGPISSMRKIAKPSRLLDRFHKGFVWGCLGLTTYGFYIGGIRFYQYMTVTRPSRLAAKEKLIQAEDPEELKS</sequence>
<evidence type="ECO:0000256" key="1">
    <source>
        <dbReference type="ARBA" id="ARBA00004167"/>
    </source>
</evidence>
<comment type="caution">
    <text evidence="6">The sequence shown here is derived from an EMBL/GenBank/DDBJ whole genome shotgun (WGS) entry which is preliminary data.</text>
</comment>